<comment type="caution">
    <text evidence="3">The sequence shown here is derived from an EMBL/GenBank/DDBJ whole genome shotgun (WGS) entry which is preliminary data.</text>
</comment>
<evidence type="ECO:0000313" key="4">
    <source>
        <dbReference type="EMBL" id="MFB9898793.1"/>
    </source>
</evidence>
<keyword evidence="1" id="KW-1133">Transmembrane helix</keyword>
<accession>A0ABV5ZKU6</accession>
<organism evidence="3 5">
    <name type="scientific">Hallella seregens ATCC 51272</name>
    <dbReference type="NCBI Taxonomy" id="1336250"/>
    <lineage>
        <taxon>Bacteria</taxon>
        <taxon>Pseudomonadati</taxon>
        <taxon>Bacteroidota</taxon>
        <taxon>Bacteroidia</taxon>
        <taxon>Bacteroidales</taxon>
        <taxon>Prevotellaceae</taxon>
        <taxon>Hallella</taxon>
    </lineage>
</organism>
<gene>
    <name evidence="3" type="ORF">ACFFK8_09370</name>
    <name evidence="4" type="ORF">ACFFK8_13670</name>
</gene>
<reference evidence="3 5" key="1">
    <citation type="submission" date="2024-09" db="EMBL/GenBank/DDBJ databases">
        <authorList>
            <person name="Sun Q."/>
            <person name="Mori K."/>
        </authorList>
    </citation>
    <scope>NUCLEOTIDE SEQUENCE [LARGE SCALE GENOMIC DNA]</scope>
    <source>
        <strain evidence="3 5">ATCC 51272</strain>
    </source>
</reference>
<dbReference type="RefSeq" id="WP_027951412.1">
    <property type="nucleotide sequence ID" value="NZ_JADU01000001.1"/>
</dbReference>
<dbReference type="PIRSF" id="PIRSF018266">
    <property type="entry name" value="FecR"/>
    <property type="match status" value="1"/>
</dbReference>
<dbReference type="InterPro" id="IPR012373">
    <property type="entry name" value="Ferrdict_sens_TM"/>
</dbReference>
<keyword evidence="1" id="KW-0812">Transmembrane</keyword>
<protein>
    <submittedName>
        <fullName evidence="3">FecR family protein</fullName>
    </submittedName>
</protein>
<evidence type="ECO:0000256" key="1">
    <source>
        <dbReference type="SAM" id="Phobius"/>
    </source>
</evidence>
<evidence type="ECO:0000313" key="3">
    <source>
        <dbReference type="EMBL" id="MFB9897998.1"/>
    </source>
</evidence>
<sequence>MNTLQNIDAILGRHFSGEALTNDERAELEAYKADNGDEFHKIDTLLSALPDDAPALQVDTDRAWQQVESRLGEAEHRAGLHRLYPLLAVAASLLLFVGMGFWAYRSIAADKGLCYVNENSRDTTVTLPDGSLMRLAPSSSAEYAETSESYGRQVKLRGRAFFDVIHSGRTFRVKAGELRVEVLGTSFTVDATDVDRAHVSVTTGRVQVTAHRQTLVLTRGEQVQMEQGRMRHKQQAESRKDTPHVFDFDNTPIRDAVEEVARALDVQITVEPSVSAVNRVTTHMQVTTPMQALREFALLCGCRCDSVSPLRYRLH</sequence>
<dbReference type="PANTHER" id="PTHR30273">
    <property type="entry name" value="PERIPLASMIC SIGNAL SENSOR AND SIGMA FACTOR ACTIVATOR FECR-RELATED"/>
    <property type="match status" value="1"/>
</dbReference>
<evidence type="ECO:0000259" key="2">
    <source>
        <dbReference type="Pfam" id="PF04773"/>
    </source>
</evidence>
<feature type="domain" description="FecR protein" evidence="2">
    <location>
        <begin position="123"/>
        <end position="207"/>
    </location>
</feature>
<dbReference type="PANTHER" id="PTHR30273:SF2">
    <property type="entry name" value="PROTEIN FECR"/>
    <property type="match status" value="1"/>
</dbReference>
<proteinExistence type="predicted"/>
<dbReference type="Proteomes" id="UP001589688">
    <property type="component" value="Unassembled WGS sequence"/>
</dbReference>
<dbReference type="EMBL" id="JBHLZF010000003">
    <property type="protein sequence ID" value="MFB9898793.1"/>
    <property type="molecule type" value="Genomic_DNA"/>
</dbReference>
<dbReference type="Pfam" id="PF04773">
    <property type="entry name" value="FecR"/>
    <property type="match status" value="1"/>
</dbReference>
<keyword evidence="5" id="KW-1185">Reference proteome</keyword>
<dbReference type="EMBL" id="JBHLZF010000002">
    <property type="protein sequence ID" value="MFB9897998.1"/>
    <property type="molecule type" value="Genomic_DNA"/>
</dbReference>
<dbReference type="InterPro" id="IPR006860">
    <property type="entry name" value="FecR"/>
</dbReference>
<keyword evidence="1" id="KW-0472">Membrane</keyword>
<evidence type="ECO:0000313" key="5">
    <source>
        <dbReference type="Proteomes" id="UP001589688"/>
    </source>
</evidence>
<name>A0ABV5ZKU6_9BACT</name>
<feature type="transmembrane region" description="Helical" evidence="1">
    <location>
        <begin position="83"/>
        <end position="104"/>
    </location>
</feature>
<dbReference type="Gene3D" id="2.60.120.1440">
    <property type="match status" value="1"/>
</dbReference>